<evidence type="ECO:0000259" key="4">
    <source>
        <dbReference type="SMART" id="SM00642"/>
    </source>
</evidence>
<comment type="similarity">
    <text evidence="1">Belongs to the glycosyl hydrolase 13 family.</text>
</comment>
<dbReference type="Pfam" id="PF00128">
    <property type="entry name" value="Alpha-amylase"/>
    <property type="match status" value="1"/>
</dbReference>
<dbReference type="PANTHER" id="PTHR10357:SF179">
    <property type="entry name" value="NEUTRAL AND BASIC AMINO ACID TRANSPORT PROTEIN RBAT"/>
    <property type="match status" value="1"/>
</dbReference>
<dbReference type="PANTHER" id="PTHR10357">
    <property type="entry name" value="ALPHA-AMYLASE FAMILY MEMBER"/>
    <property type="match status" value="1"/>
</dbReference>
<dbReference type="GO" id="GO:0004556">
    <property type="term" value="F:alpha-amylase activity"/>
    <property type="evidence" value="ECO:0007669"/>
    <property type="project" value="TreeGrafter"/>
</dbReference>
<organism evidence="5 6">
    <name type="scientific">Solirubrobacter pauli</name>
    <dbReference type="NCBI Taxonomy" id="166793"/>
    <lineage>
        <taxon>Bacteria</taxon>
        <taxon>Bacillati</taxon>
        <taxon>Actinomycetota</taxon>
        <taxon>Thermoleophilia</taxon>
        <taxon>Solirubrobacterales</taxon>
        <taxon>Solirubrobacteraceae</taxon>
        <taxon>Solirubrobacter</taxon>
    </lineage>
</organism>
<keyword evidence="6" id="KW-1185">Reference proteome</keyword>
<dbReference type="Gene3D" id="3.90.400.10">
    <property type="entry name" value="Oligo-1,6-glucosidase, Domain 2"/>
    <property type="match status" value="1"/>
</dbReference>
<keyword evidence="3" id="KW-0326">Glycosidase</keyword>
<feature type="domain" description="Glycosyl hydrolase family 13 catalytic" evidence="4">
    <location>
        <begin position="14"/>
        <end position="371"/>
    </location>
</feature>
<name>A0A660KY37_9ACTN</name>
<evidence type="ECO:0000256" key="1">
    <source>
        <dbReference type="ARBA" id="ARBA00008061"/>
    </source>
</evidence>
<dbReference type="RefSeq" id="WP_121254420.1">
    <property type="nucleotide sequence ID" value="NZ_RBIL01000002.1"/>
</dbReference>
<dbReference type="InterPro" id="IPR017853">
    <property type="entry name" value="GH"/>
</dbReference>
<dbReference type="SMART" id="SM00642">
    <property type="entry name" value="Aamy"/>
    <property type="match status" value="1"/>
</dbReference>
<comment type="caution">
    <text evidence="5">The sequence shown here is derived from an EMBL/GenBank/DDBJ whole genome shotgun (WGS) entry which is preliminary data.</text>
</comment>
<dbReference type="FunFam" id="3.90.400.10:FF:000002">
    <property type="entry name" value="Sucrose isomerase"/>
    <property type="match status" value="1"/>
</dbReference>
<proteinExistence type="inferred from homology"/>
<dbReference type="GO" id="GO:0009313">
    <property type="term" value="P:oligosaccharide catabolic process"/>
    <property type="evidence" value="ECO:0007669"/>
    <property type="project" value="TreeGrafter"/>
</dbReference>
<gene>
    <name evidence="5" type="ORF">C8N24_4589</name>
</gene>
<keyword evidence="2" id="KW-0378">Hydrolase</keyword>
<dbReference type="AlphaFoldDB" id="A0A660KY37"/>
<accession>A0A660KY37</accession>
<dbReference type="Gene3D" id="3.20.20.80">
    <property type="entry name" value="Glycosidases"/>
    <property type="match status" value="1"/>
</dbReference>
<reference evidence="5 6" key="1">
    <citation type="submission" date="2018-10" db="EMBL/GenBank/DDBJ databases">
        <title>Genomic Encyclopedia of Archaeal and Bacterial Type Strains, Phase II (KMG-II): from individual species to whole genera.</title>
        <authorList>
            <person name="Goeker M."/>
        </authorList>
    </citation>
    <scope>NUCLEOTIDE SEQUENCE [LARGE SCALE GENOMIC DNA]</scope>
    <source>
        <strain evidence="5 6">DSM 14954</strain>
    </source>
</reference>
<protein>
    <submittedName>
        <fullName evidence="5">Alpha-glucosidase</fullName>
    </submittedName>
</protein>
<evidence type="ECO:0000256" key="2">
    <source>
        <dbReference type="ARBA" id="ARBA00022801"/>
    </source>
</evidence>
<sequence>MSEPAWWQRGAIYQIYPRSFADSNGDGVGDLKGITSKLDHLAALQVEGIWLSPIFPSPMADFGYDVADYCDVDPVFGTLADLDELIAEAHGRGIKLILDWVPNHSSNRHPWFLESRSSKDNPKRDWYVWRDEPNDWMSVFTACGPAWTFDETTQQYYLHSFMPEQPDLNWDNPEVERAMHDVIRFWMDRGVDGLRLDAIAKIAKDPLLRDHVGSHRRHDEDWESIHERLRGIRKVVDEYEDRMIVGEVALDDLHRVVAYLEYGDQLHMAHNFVFIDQPWDAEAYATSIADFERLAEDHAWPAWFLANHDNHRPRSRFDHDGLGAPRARAILVMLYALKGTPFIYQGEELALPDAQIPPDRVVDVDGRDPERAPIPWTPDAPGYGFTTADDAWLPFVDDAATLNAQAQADDPASTLNLTKALARLRPQLTGEQAPYDAGPGIVAWTRDDTYLVAVNFTADEVPFAVDGTLVLSSDPARQAESASLGPSEALILRLRR</sequence>
<dbReference type="OrthoDB" id="3203135at2"/>
<dbReference type="InterPro" id="IPR045857">
    <property type="entry name" value="O16G_dom_2"/>
</dbReference>
<dbReference type="Proteomes" id="UP000278962">
    <property type="component" value="Unassembled WGS sequence"/>
</dbReference>
<dbReference type="EMBL" id="RBIL01000002">
    <property type="protein sequence ID" value="RKQ86576.1"/>
    <property type="molecule type" value="Genomic_DNA"/>
</dbReference>
<evidence type="ECO:0000256" key="3">
    <source>
        <dbReference type="ARBA" id="ARBA00023295"/>
    </source>
</evidence>
<dbReference type="InterPro" id="IPR006047">
    <property type="entry name" value="GH13_cat_dom"/>
</dbReference>
<dbReference type="SUPFAM" id="SSF51445">
    <property type="entry name" value="(Trans)glycosidases"/>
    <property type="match status" value="1"/>
</dbReference>
<evidence type="ECO:0000313" key="6">
    <source>
        <dbReference type="Proteomes" id="UP000278962"/>
    </source>
</evidence>
<evidence type="ECO:0000313" key="5">
    <source>
        <dbReference type="EMBL" id="RKQ86576.1"/>
    </source>
</evidence>